<evidence type="ECO:0000256" key="2">
    <source>
        <dbReference type="ARBA" id="ARBA00022553"/>
    </source>
</evidence>
<feature type="domain" description="Carrier" evidence="4">
    <location>
        <begin position="121"/>
        <end position="197"/>
    </location>
</feature>
<dbReference type="GO" id="GO:0004312">
    <property type="term" value="F:fatty acid synthase activity"/>
    <property type="evidence" value="ECO:0007669"/>
    <property type="project" value="TreeGrafter"/>
</dbReference>
<dbReference type="InterPro" id="IPR020841">
    <property type="entry name" value="PKS_Beta-ketoAc_synthase_dom"/>
</dbReference>
<evidence type="ECO:0000313" key="6">
    <source>
        <dbReference type="EMBL" id="NEA27494.1"/>
    </source>
</evidence>
<dbReference type="InterPro" id="IPR016035">
    <property type="entry name" value="Acyl_Trfase/lysoPLipase"/>
</dbReference>
<sequence length="350" mass="37066">ADPGHWAGNARRTVRFGDALRALHALGARRFIEAGPGTALTDLLPANVSDPAVTALACLPGGRDEAEGAAAALAGIHLAGGEVDWRAFFGPDARPTDLPTYAFQRDRHWFDAVPDETAPPAPGTDTRRLVAETLEQALGTGAAADPDVPFRELGVDSRMSVVIRDRLSAALGRDLPGSLLFDHPTAAELADALKQGPETRTAAPVRAPARERRESDDDIAIVAMSCRYPGGVRSPEDLWRLVDTGTDAIGPFPDDRDWDLDELSGVPALGGFLAGAAEFDAAFFGISPREAAGIDPQQRLLLETAWEACERAGLGRDALRGSRTGVFVGATAQDYGPRLAEPEDGTRGHR</sequence>
<reference evidence="6 7" key="1">
    <citation type="submission" date="2020-01" db="EMBL/GenBank/DDBJ databases">
        <title>Insect and environment-associated Actinomycetes.</title>
        <authorList>
            <person name="Currrie C."/>
            <person name="Chevrette M."/>
            <person name="Carlson C."/>
            <person name="Stubbendieck R."/>
            <person name="Wendt-Pienkowski E."/>
        </authorList>
    </citation>
    <scope>NUCLEOTIDE SEQUENCE [LARGE SCALE GENOMIC DNA]</scope>
    <source>
        <strain evidence="6 7">SID10258</strain>
    </source>
</reference>
<feature type="non-terminal residue" evidence="6">
    <location>
        <position position="350"/>
    </location>
</feature>
<keyword evidence="1" id="KW-0596">Phosphopantetheine</keyword>
<dbReference type="AlphaFoldDB" id="A0A6L9QU45"/>
<dbReference type="InterPro" id="IPR020806">
    <property type="entry name" value="PKS_PP-bd"/>
</dbReference>
<dbReference type="RefSeq" id="WP_239067750.1">
    <property type="nucleotide sequence ID" value="NZ_JAAGLI010000926.1"/>
</dbReference>
<dbReference type="SUPFAM" id="SSF47336">
    <property type="entry name" value="ACP-like"/>
    <property type="match status" value="1"/>
</dbReference>
<comment type="caution">
    <text evidence="6">The sequence shown here is derived from an EMBL/GenBank/DDBJ whole genome shotgun (WGS) entry which is preliminary data.</text>
</comment>
<dbReference type="Gene3D" id="3.40.366.10">
    <property type="entry name" value="Malonyl-Coenzyme A Acyl Carrier Protein, domain 2"/>
    <property type="match status" value="1"/>
</dbReference>
<dbReference type="Gene3D" id="3.30.70.3290">
    <property type="match status" value="1"/>
</dbReference>
<dbReference type="GO" id="GO:0006633">
    <property type="term" value="P:fatty acid biosynthetic process"/>
    <property type="evidence" value="ECO:0007669"/>
    <property type="project" value="TreeGrafter"/>
</dbReference>
<evidence type="ECO:0000313" key="7">
    <source>
        <dbReference type="Proteomes" id="UP000475532"/>
    </source>
</evidence>
<dbReference type="EMBL" id="JAAGLI010000926">
    <property type="protein sequence ID" value="NEA27494.1"/>
    <property type="molecule type" value="Genomic_DNA"/>
</dbReference>
<dbReference type="SUPFAM" id="SSF52151">
    <property type="entry name" value="FabD/lysophospholipase-like"/>
    <property type="match status" value="1"/>
</dbReference>
<keyword evidence="2" id="KW-0597">Phosphoprotein</keyword>
<dbReference type="SMART" id="SM01294">
    <property type="entry name" value="PKS_PP_betabranch"/>
    <property type="match status" value="1"/>
</dbReference>
<dbReference type="PROSITE" id="PS50075">
    <property type="entry name" value="CARRIER"/>
    <property type="match status" value="1"/>
</dbReference>
<evidence type="ECO:0000256" key="3">
    <source>
        <dbReference type="ARBA" id="ARBA00022679"/>
    </source>
</evidence>
<dbReference type="InterPro" id="IPR001227">
    <property type="entry name" value="Ac_transferase_dom_sf"/>
</dbReference>
<gene>
    <name evidence="6" type="ORF">G3I70_34100</name>
</gene>
<dbReference type="InterPro" id="IPR036736">
    <property type="entry name" value="ACP-like_sf"/>
</dbReference>
<dbReference type="PANTHER" id="PTHR43775:SF51">
    <property type="entry name" value="INACTIVE PHENOLPHTHIOCEROL SYNTHESIS POLYKETIDE SYNTHASE TYPE I PKS1-RELATED"/>
    <property type="match status" value="1"/>
</dbReference>
<dbReference type="InterPro" id="IPR016039">
    <property type="entry name" value="Thiolase-like"/>
</dbReference>
<evidence type="ECO:0000256" key="1">
    <source>
        <dbReference type="ARBA" id="ARBA00022450"/>
    </source>
</evidence>
<dbReference type="Pfam" id="PF00109">
    <property type="entry name" value="ketoacyl-synt"/>
    <property type="match status" value="1"/>
</dbReference>
<dbReference type="SMART" id="SM00823">
    <property type="entry name" value="PKS_PP"/>
    <property type="match status" value="1"/>
</dbReference>
<dbReference type="GO" id="GO:0031177">
    <property type="term" value="F:phosphopantetheine binding"/>
    <property type="evidence" value="ECO:0007669"/>
    <property type="project" value="InterPro"/>
</dbReference>
<organism evidence="6 7">
    <name type="scientific">Actinomadura bangladeshensis</name>
    <dbReference type="NCBI Taxonomy" id="453573"/>
    <lineage>
        <taxon>Bacteria</taxon>
        <taxon>Bacillati</taxon>
        <taxon>Actinomycetota</taxon>
        <taxon>Actinomycetes</taxon>
        <taxon>Streptosporangiales</taxon>
        <taxon>Thermomonosporaceae</taxon>
        <taxon>Actinomadura</taxon>
    </lineage>
</organism>
<proteinExistence type="predicted"/>
<dbReference type="PROSITE" id="PS52004">
    <property type="entry name" value="KS3_2"/>
    <property type="match status" value="1"/>
</dbReference>
<name>A0A6L9QU45_9ACTN</name>
<evidence type="ECO:0000259" key="5">
    <source>
        <dbReference type="PROSITE" id="PS52004"/>
    </source>
</evidence>
<keyword evidence="3" id="KW-0808">Transferase</keyword>
<dbReference type="PANTHER" id="PTHR43775">
    <property type="entry name" value="FATTY ACID SYNTHASE"/>
    <property type="match status" value="1"/>
</dbReference>
<evidence type="ECO:0000259" key="4">
    <source>
        <dbReference type="PROSITE" id="PS50075"/>
    </source>
</evidence>
<dbReference type="InterPro" id="IPR009081">
    <property type="entry name" value="PP-bd_ACP"/>
</dbReference>
<dbReference type="Pfam" id="PF00550">
    <property type="entry name" value="PP-binding"/>
    <property type="match status" value="1"/>
</dbReference>
<feature type="domain" description="Ketosynthase family 3 (KS3)" evidence="5">
    <location>
        <begin position="216"/>
        <end position="350"/>
    </location>
</feature>
<dbReference type="Proteomes" id="UP000475532">
    <property type="component" value="Unassembled WGS sequence"/>
</dbReference>
<dbReference type="Gene3D" id="1.10.1200.10">
    <property type="entry name" value="ACP-like"/>
    <property type="match status" value="1"/>
</dbReference>
<protein>
    <submittedName>
        <fullName evidence="6">Type-I PKS</fullName>
    </submittedName>
</protein>
<dbReference type="Gene3D" id="3.40.47.10">
    <property type="match status" value="1"/>
</dbReference>
<accession>A0A6L9QU45</accession>
<dbReference type="InterPro" id="IPR050091">
    <property type="entry name" value="PKS_NRPS_Biosynth_Enz"/>
</dbReference>
<dbReference type="SUPFAM" id="SSF53901">
    <property type="entry name" value="Thiolase-like"/>
    <property type="match status" value="1"/>
</dbReference>
<feature type="non-terminal residue" evidence="6">
    <location>
        <position position="1"/>
    </location>
</feature>
<dbReference type="SMART" id="SM00825">
    <property type="entry name" value="PKS_KS"/>
    <property type="match status" value="1"/>
</dbReference>
<dbReference type="InterPro" id="IPR014030">
    <property type="entry name" value="Ketoacyl_synth_N"/>
</dbReference>